<dbReference type="SUPFAM" id="SSF51445">
    <property type="entry name" value="(Trans)glycosidases"/>
    <property type="match status" value="1"/>
</dbReference>
<dbReference type="AlphaFoldDB" id="A0A0A7CP29"/>
<dbReference type="Pfam" id="PF16499">
    <property type="entry name" value="Melibiase_2"/>
    <property type="match status" value="1"/>
</dbReference>
<dbReference type="PANTHER" id="PTHR11452:SF14">
    <property type="entry name" value="ALPHA-GALACTOSIDASE A"/>
    <property type="match status" value="1"/>
</dbReference>
<evidence type="ECO:0000256" key="1">
    <source>
        <dbReference type="ARBA" id="ARBA00009743"/>
    </source>
</evidence>
<dbReference type="InterPro" id="IPR017853">
    <property type="entry name" value="GH"/>
</dbReference>
<protein>
    <recommendedName>
        <fullName evidence="4">Alpha-galactosidase</fullName>
        <ecNumber evidence="4">3.2.1.22</ecNumber>
    </recommendedName>
    <alternativeName>
        <fullName evidence="4">Melibiase</fullName>
    </alternativeName>
</protein>
<dbReference type="Gene3D" id="3.20.20.70">
    <property type="entry name" value="Aldolase class I"/>
    <property type="match status" value="1"/>
</dbReference>
<feature type="chain" id="PRO_5002027490" description="Alpha-galactosidase" evidence="5">
    <location>
        <begin position="17"/>
        <end position="403"/>
    </location>
</feature>
<keyword evidence="3 4" id="KW-0326">Glycosidase</keyword>
<feature type="signal peptide" evidence="5">
    <location>
        <begin position="1"/>
        <end position="16"/>
    </location>
</feature>
<keyword evidence="2 4" id="KW-0378">Hydrolase</keyword>
<dbReference type="EMBL" id="KM038860">
    <property type="protein sequence ID" value="AIG56321.1"/>
    <property type="molecule type" value="Genomic_DNA"/>
</dbReference>
<evidence type="ECO:0000256" key="4">
    <source>
        <dbReference type="RuleBase" id="RU361168"/>
    </source>
</evidence>
<dbReference type="GO" id="GO:0004557">
    <property type="term" value="F:alpha-galactosidase activity"/>
    <property type="evidence" value="ECO:0007669"/>
    <property type="project" value="UniProtKB-EC"/>
</dbReference>
<sequence>MRSSPWLLIALAGVRAATPLMGWSGWTTYANTSLDCMPTSTYPRCLSDALYESIADDLATKGYRDAGYSWIDIEDGWAATRRDAFGQLNADPVRFPHGLAGLVASVQSKGMNMGIGVELGPTTCKGRNGLTGSAGHYEIDIQTLAAANISRLLVHACSFATDTSSFYFSLATLSTLAQKQSLPMHLHCVFDRFPVNATLVATFCSTVQTTSALPDRWGPVQAHIHSLLHHPSSDTYPGGLVVGGYALTLGQSRIQLGVWLLLHAPLIVNLDPWVLDERVRDLLLRPEVADLTLRSQPKAPPTRLALLPAGVAVWRRSILLNATPAILVLVLRLELREPQVPVPVVLELDDIVGASCVAARVRDVWSGNAARVKFRFNTTIAPLDAQLFVVQPVAPSTDAADGR</sequence>
<evidence type="ECO:0000256" key="2">
    <source>
        <dbReference type="ARBA" id="ARBA00022801"/>
    </source>
</evidence>
<keyword evidence="5" id="KW-0732">Signal</keyword>
<dbReference type="GO" id="GO:0016139">
    <property type="term" value="P:glycoside catabolic process"/>
    <property type="evidence" value="ECO:0007669"/>
    <property type="project" value="TreeGrafter"/>
</dbReference>
<keyword evidence="4" id="KW-1015">Disulfide bond</keyword>
<dbReference type="GO" id="GO:0005737">
    <property type="term" value="C:cytoplasm"/>
    <property type="evidence" value="ECO:0007669"/>
    <property type="project" value="TreeGrafter"/>
</dbReference>
<reference evidence="6" key="1">
    <citation type="journal article" date="2014" name="Genome Biol. Evol.">
        <title>The secreted proteins of Achlya hypogyna and Thraustotheca clavata identify the ancestral oomycete secretome and reveal gene acquisitions by horizontal gene transfer.</title>
        <authorList>
            <person name="Misner I."/>
            <person name="Blouin N."/>
            <person name="Leonard G."/>
            <person name="Richards T.A."/>
            <person name="Lane C.E."/>
        </authorList>
    </citation>
    <scope>NUCLEOTIDE SEQUENCE</scope>
    <source>
        <strain evidence="6">ATCC 48635</strain>
    </source>
</reference>
<comment type="similarity">
    <text evidence="1 4">Belongs to the glycosyl hydrolase 27 family.</text>
</comment>
<proteinExistence type="inferred from homology"/>
<evidence type="ECO:0000313" key="6">
    <source>
        <dbReference type="EMBL" id="AIG56321.1"/>
    </source>
</evidence>
<accession>A0A0A7CP29</accession>
<dbReference type="EC" id="3.2.1.22" evidence="4"/>
<evidence type="ECO:0000256" key="3">
    <source>
        <dbReference type="ARBA" id="ARBA00023295"/>
    </source>
</evidence>
<dbReference type="PRINTS" id="PR00740">
    <property type="entry name" value="GLHYDRLASE27"/>
</dbReference>
<dbReference type="InterPro" id="IPR002241">
    <property type="entry name" value="Glyco_hydro_27"/>
</dbReference>
<organism evidence="6">
    <name type="scientific">Achlya hypogyna</name>
    <name type="common">Oomycete</name>
    <name type="synonym">Protoachlya hypogyna</name>
    <dbReference type="NCBI Taxonomy" id="1202772"/>
    <lineage>
        <taxon>Eukaryota</taxon>
        <taxon>Sar</taxon>
        <taxon>Stramenopiles</taxon>
        <taxon>Oomycota</taxon>
        <taxon>Saprolegniomycetes</taxon>
        <taxon>Saprolegniales</taxon>
        <taxon>Achlyaceae</taxon>
        <taxon>Achlya</taxon>
    </lineage>
</organism>
<evidence type="ECO:0000256" key="5">
    <source>
        <dbReference type="SAM" id="SignalP"/>
    </source>
</evidence>
<dbReference type="GO" id="GO:0009311">
    <property type="term" value="P:oligosaccharide metabolic process"/>
    <property type="evidence" value="ECO:0007669"/>
    <property type="project" value="TreeGrafter"/>
</dbReference>
<comment type="catalytic activity">
    <reaction evidence="4">
        <text>Hydrolysis of terminal, non-reducing alpha-D-galactose residues in alpha-D-galactosides, including galactose oligosaccharides, galactomannans and galactolipids.</text>
        <dbReference type="EC" id="3.2.1.22"/>
    </reaction>
</comment>
<name>A0A0A7CP29_ACHHY</name>
<dbReference type="InterPro" id="IPR013785">
    <property type="entry name" value="Aldolase_TIM"/>
</dbReference>
<dbReference type="PANTHER" id="PTHR11452">
    <property type="entry name" value="ALPHA-GALACTOSIDASE/ALPHA-N-ACETYLGALACTOSAMINIDASE"/>
    <property type="match status" value="1"/>
</dbReference>